<dbReference type="RefSeq" id="WP_196990819.1">
    <property type="nucleotide sequence ID" value="NZ_JADWYR010000001.1"/>
</dbReference>
<organism evidence="1 2">
    <name type="scientific">Panacibacter microcysteis</name>
    <dbReference type="NCBI Taxonomy" id="2793269"/>
    <lineage>
        <taxon>Bacteria</taxon>
        <taxon>Pseudomonadati</taxon>
        <taxon>Bacteroidota</taxon>
        <taxon>Chitinophagia</taxon>
        <taxon>Chitinophagales</taxon>
        <taxon>Chitinophagaceae</taxon>
        <taxon>Panacibacter</taxon>
    </lineage>
</organism>
<keyword evidence="2" id="KW-1185">Reference proteome</keyword>
<dbReference type="Proteomes" id="UP000628448">
    <property type="component" value="Unassembled WGS sequence"/>
</dbReference>
<name>A0A931GUM6_9BACT</name>
<comment type="caution">
    <text evidence="1">The sequence shown here is derived from an EMBL/GenBank/DDBJ whole genome shotgun (WGS) entry which is preliminary data.</text>
</comment>
<dbReference type="Gene3D" id="1.20.910.10">
    <property type="entry name" value="Heme oxygenase-like"/>
    <property type="match status" value="1"/>
</dbReference>
<evidence type="ECO:0000313" key="1">
    <source>
        <dbReference type="EMBL" id="MBG9376826.1"/>
    </source>
</evidence>
<dbReference type="SUPFAM" id="SSF48613">
    <property type="entry name" value="Heme oxygenase-like"/>
    <property type="match status" value="1"/>
</dbReference>
<protein>
    <submittedName>
        <fullName evidence="1">DUF3050 domain-containing protein</fullName>
    </submittedName>
</protein>
<dbReference type="InterPro" id="IPR016084">
    <property type="entry name" value="Haem_Oase-like_multi-hlx"/>
</dbReference>
<reference evidence="1" key="1">
    <citation type="submission" date="2020-11" db="EMBL/GenBank/DDBJ databases">
        <title>Bacterial whole genome sequence for Panacibacter sp. DH6.</title>
        <authorList>
            <person name="Le V."/>
            <person name="Ko S."/>
            <person name="Ahn C.-Y."/>
            <person name="Oh H.-M."/>
        </authorList>
    </citation>
    <scope>NUCLEOTIDE SEQUENCE</scope>
    <source>
        <strain evidence="1">DH6</strain>
    </source>
</reference>
<gene>
    <name evidence="1" type="ORF">I5907_11300</name>
</gene>
<proteinExistence type="predicted"/>
<dbReference type="EMBL" id="JADWYR010000001">
    <property type="protein sequence ID" value="MBG9376826.1"/>
    <property type="molecule type" value="Genomic_DNA"/>
</dbReference>
<dbReference type="AlphaFoldDB" id="A0A931GUM6"/>
<dbReference type="Pfam" id="PF11251">
    <property type="entry name" value="DUF3050"/>
    <property type="match status" value="1"/>
</dbReference>
<accession>A0A931GUM6</accession>
<sequence length="262" mass="29622">MNQAIDLLKQKIEPLREQIIHHPVYSVIRNADDLRIFMQYHVYAVWDFMSLLKSLQQNLTCTSIPWFPRGNADTRFLINEIVTGEESDVDMNGERTSHFELYLQAMEQCGAATAGINTFIATLQQSRNLAAAFDNAGTPAAAAAFVDYTFQVINTGKTHVQSAVFTFGREDLIPNMFISLLQDINNEMPGSIAIFRYYIERHIEVDGDHHSNLALQMTANLCGNNEQYWKEAEAAVVASLQKRIELWNGAHRAILQQEAVIV</sequence>
<dbReference type="InterPro" id="IPR024423">
    <property type="entry name" value="DUF3050"/>
</dbReference>
<evidence type="ECO:0000313" key="2">
    <source>
        <dbReference type="Proteomes" id="UP000628448"/>
    </source>
</evidence>